<reference evidence="10 11" key="1">
    <citation type="submission" date="2017-05" db="EMBL/GenBank/DDBJ databases">
        <authorList>
            <person name="Varghese N."/>
            <person name="Submissions S."/>
        </authorList>
    </citation>
    <scope>NUCLEOTIDE SEQUENCE [LARGE SCALE GENOMIC DNA]</scope>
    <source>
        <strain evidence="10 11">DSM 15949</strain>
    </source>
</reference>
<feature type="transmembrane region" description="Helical" evidence="8">
    <location>
        <begin position="175"/>
        <end position="195"/>
    </location>
</feature>
<dbReference type="CDD" id="cd06261">
    <property type="entry name" value="TM_PBP2"/>
    <property type="match status" value="1"/>
</dbReference>
<feature type="transmembrane region" description="Helical" evidence="8">
    <location>
        <begin position="132"/>
        <end position="154"/>
    </location>
</feature>
<feature type="transmembrane region" description="Helical" evidence="8">
    <location>
        <begin position="98"/>
        <end position="120"/>
    </location>
</feature>
<evidence type="ECO:0000256" key="6">
    <source>
        <dbReference type="ARBA" id="ARBA00022989"/>
    </source>
</evidence>
<dbReference type="InterPro" id="IPR035906">
    <property type="entry name" value="MetI-like_sf"/>
</dbReference>
<dbReference type="Pfam" id="PF00528">
    <property type="entry name" value="BPD_transp_1"/>
    <property type="match status" value="1"/>
</dbReference>
<dbReference type="Proteomes" id="UP001157914">
    <property type="component" value="Unassembled WGS sequence"/>
</dbReference>
<evidence type="ECO:0000313" key="11">
    <source>
        <dbReference type="Proteomes" id="UP001157914"/>
    </source>
</evidence>
<keyword evidence="2 8" id="KW-0813">Transport</keyword>
<dbReference type="Gene3D" id="1.10.3720.10">
    <property type="entry name" value="MetI-like"/>
    <property type="match status" value="1"/>
</dbReference>
<proteinExistence type="inferred from homology"/>
<evidence type="ECO:0000256" key="3">
    <source>
        <dbReference type="ARBA" id="ARBA00022475"/>
    </source>
</evidence>
<feature type="transmembrane region" description="Helical" evidence="8">
    <location>
        <begin position="231"/>
        <end position="252"/>
    </location>
</feature>
<name>A0ABY1PHX6_9HYPH</name>
<dbReference type="InterPro" id="IPR000515">
    <property type="entry name" value="MetI-like"/>
</dbReference>
<evidence type="ECO:0000256" key="2">
    <source>
        <dbReference type="ARBA" id="ARBA00022448"/>
    </source>
</evidence>
<feature type="transmembrane region" description="Helical" evidence="8">
    <location>
        <begin position="201"/>
        <end position="219"/>
    </location>
</feature>
<evidence type="ECO:0000313" key="10">
    <source>
        <dbReference type="EMBL" id="SMP34534.1"/>
    </source>
</evidence>
<evidence type="ECO:0000256" key="5">
    <source>
        <dbReference type="ARBA" id="ARBA00022692"/>
    </source>
</evidence>
<keyword evidence="7 8" id="KW-0472">Membrane</keyword>
<keyword evidence="3" id="KW-1003">Cell membrane</keyword>
<gene>
    <name evidence="10" type="ORF">SAMN06265374_3884</name>
</gene>
<sequence>MKNPAAKLFFAVIGLFMMLPVIVIAGVALNAKKTLVFPPQGLSADWYLSVVTDPAWRSALLNSLMVAAAASAISVAIALPLSWFLWRRVAPWARAVQMIGFAPFILPPVITALGALSFWATTGFYGQPWTVIISHGIFFVSLPLVTITLGFATIDRDILEAGMTMGADDKTLLKTVIFPLIRPYVISGFAFAFVLSLNEYIVAYMTVGFTLETIPIKVFNALRYGYTPTMAAVSVVFILLAVLVFGLVARFGDLPKLMGAWSRGEGT</sequence>
<dbReference type="PANTHER" id="PTHR43357">
    <property type="entry name" value="INNER MEMBRANE ABC TRANSPORTER PERMEASE PROTEIN YDCV"/>
    <property type="match status" value="1"/>
</dbReference>
<evidence type="ECO:0000256" key="4">
    <source>
        <dbReference type="ARBA" id="ARBA00022519"/>
    </source>
</evidence>
<dbReference type="SUPFAM" id="SSF161098">
    <property type="entry name" value="MetI-like"/>
    <property type="match status" value="1"/>
</dbReference>
<dbReference type="PROSITE" id="PS50928">
    <property type="entry name" value="ABC_TM1"/>
    <property type="match status" value="1"/>
</dbReference>
<comment type="subcellular location">
    <subcellularLocation>
        <location evidence="1">Cell inner membrane</location>
        <topology evidence="1">Multi-pass membrane protein</topology>
    </subcellularLocation>
    <subcellularLocation>
        <location evidence="8">Cell membrane</location>
        <topology evidence="8">Multi-pass membrane protein</topology>
    </subcellularLocation>
</comment>
<evidence type="ECO:0000259" key="9">
    <source>
        <dbReference type="PROSITE" id="PS50928"/>
    </source>
</evidence>
<dbReference type="EMBL" id="FXTT01000006">
    <property type="protein sequence ID" value="SMP34534.1"/>
    <property type="molecule type" value="Genomic_DNA"/>
</dbReference>
<evidence type="ECO:0000256" key="1">
    <source>
        <dbReference type="ARBA" id="ARBA00004429"/>
    </source>
</evidence>
<evidence type="ECO:0000256" key="8">
    <source>
        <dbReference type="RuleBase" id="RU363032"/>
    </source>
</evidence>
<keyword evidence="11" id="KW-1185">Reference proteome</keyword>
<feature type="transmembrane region" description="Helical" evidence="8">
    <location>
        <begin position="7"/>
        <end position="29"/>
    </location>
</feature>
<feature type="transmembrane region" description="Helical" evidence="8">
    <location>
        <begin position="64"/>
        <end position="86"/>
    </location>
</feature>
<accession>A0ABY1PHX6</accession>
<comment type="similarity">
    <text evidence="8">Belongs to the binding-protein-dependent transport system permease family.</text>
</comment>
<evidence type="ECO:0000256" key="7">
    <source>
        <dbReference type="ARBA" id="ARBA00023136"/>
    </source>
</evidence>
<protein>
    <submittedName>
        <fullName evidence="10">Spermidine/putrescine transport system permease protein</fullName>
    </submittedName>
</protein>
<dbReference type="RefSeq" id="WP_155190787.1">
    <property type="nucleotide sequence ID" value="NZ_BAAAEA010000002.1"/>
</dbReference>
<organism evidence="10 11">
    <name type="scientific">Roseibium denhamense</name>
    <dbReference type="NCBI Taxonomy" id="76305"/>
    <lineage>
        <taxon>Bacteria</taxon>
        <taxon>Pseudomonadati</taxon>
        <taxon>Pseudomonadota</taxon>
        <taxon>Alphaproteobacteria</taxon>
        <taxon>Hyphomicrobiales</taxon>
        <taxon>Stappiaceae</taxon>
        <taxon>Roseibium</taxon>
    </lineage>
</organism>
<feature type="domain" description="ABC transmembrane type-1" evidence="9">
    <location>
        <begin position="60"/>
        <end position="248"/>
    </location>
</feature>
<keyword evidence="5 8" id="KW-0812">Transmembrane</keyword>
<keyword evidence="6 8" id="KW-1133">Transmembrane helix</keyword>
<comment type="caution">
    <text evidence="10">The sequence shown here is derived from an EMBL/GenBank/DDBJ whole genome shotgun (WGS) entry which is preliminary data.</text>
</comment>
<dbReference type="PANTHER" id="PTHR43357:SF4">
    <property type="entry name" value="INNER MEMBRANE ABC TRANSPORTER PERMEASE PROTEIN YDCV"/>
    <property type="match status" value="1"/>
</dbReference>
<keyword evidence="4" id="KW-0997">Cell inner membrane</keyword>